<reference evidence="2 3" key="1">
    <citation type="submission" date="2019-06" db="EMBL/GenBank/DDBJ databases">
        <authorList>
            <person name="Broberg M."/>
        </authorList>
    </citation>
    <scope>NUCLEOTIDE SEQUENCE [LARGE SCALE GENOMIC DNA]</scope>
</reference>
<name>A0ABY6V0B6_BIOOC</name>
<dbReference type="Proteomes" id="UP000766486">
    <property type="component" value="Unassembled WGS sequence"/>
</dbReference>
<evidence type="ECO:0000259" key="1">
    <source>
        <dbReference type="Pfam" id="PF24969"/>
    </source>
</evidence>
<dbReference type="Pfam" id="PF24969">
    <property type="entry name" value="LRR_15"/>
    <property type="match status" value="1"/>
</dbReference>
<comment type="caution">
    <text evidence="2">The sequence shown here is derived from an EMBL/GenBank/DDBJ whole genome shotgun (WGS) entry which is preliminary data.</text>
</comment>
<evidence type="ECO:0000313" key="2">
    <source>
        <dbReference type="EMBL" id="VUC37159.1"/>
    </source>
</evidence>
<dbReference type="InterPro" id="IPR056867">
    <property type="entry name" value="LRR_15"/>
</dbReference>
<keyword evidence="3" id="KW-1185">Reference proteome</keyword>
<organism evidence="2 3">
    <name type="scientific">Bionectria ochroleuca</name>
    <name type="common">Gliocladium roseum</name>
    <dbReference type="NCBI Taxonomy" id="29856"/>
    <lineage>
        <taxon>Eukaryota</taxon>
        <taxon>Fungi</taxon>
        <taxon>Dikarya</taxon>
        <taxon>Ascomycota</taxon>
        <taxon>Pezizomycotina</taxon>
        <taxon>Sordariomycetes</taxon>
        <taxon>Hypocreomycetidae</taxon>
        <taxon>Hypocreales</taxon>
        <taxon>Bionectriaceae</taxon>
        <taxon>Clonostachys</taxon>
    </lineage>
</organism>
<dbReference type="EMBL" id="CABFNS010000936">
    <property type="protein sequence ID" value="VUC37159.1"/>
    <property type="molecule type" value="Genomic_DNA"/>
</dbReference>
<gene>
    <name evidence="2" type="ORF">CLO192961_LOCUS462925</name>
</gene>
<accession>A0ABY6V0B6</accession>
<proteinExistence type="predicted"/>
<feature type="domain" description="Leucine-rich repeat" evidence="1">
    <location>
        <begin position="85"/>
        <end position="381"/>
    </location>
</feature>
<evidence type="ECO:0000313" key="3">
    <source>
        <dbReference type="Proteomes" id="UP000766486"/>
    </source>
</evidence>
<protein>
    <recommendedName>
        <fullName evidence="1">Leucine-rich repeat domain-containing protein</fullName>
    </recommendedName>
</protein>
<sequence>MWKFIVGKIEHSPKPRSALLELPPKLQTAIISHLIPDATSSIQSVLLTCKQLYEFALPLSVHTFRYSGCPYLDDRPPTDVYRSYVQFLRYITVQKPELAQHVKVLIVGWVAKCESPLPTPPGMEELAIYKTNIDAISTEDTHENSEAWKKLWYDELASGDGADAFIAMLLVVCKRLEELCFSSYHQHGVYNKHTGRIIHMAARWPSLPPQVRRSIPFAPLACLHTVYEEAEKYTHFHERDWSKCVPPIFSLPSIRSYESVMSSLINETHETFKLLPKGSSNVQDLVFRGACFSDTAVKSVAFACKSLRSFEYIRTRVRDRSDREDEMMPRDLLEAVLPHAGTLESLYVDFEDDSFKKRWSENVDKTYMGVDLREMTALKSLVAGM</sequence>